<keyword evidence="1" id="KW-1133">Transmembrane helix</keyword>
<evidence type="ECO:0000256" key="1">
    <source>
        <dbReference type="SAM" id="Phobius"/>
    </source>
</evidence>
<feature type="transmembrane region" description="Helical" evidence="1">
    <location>
        <begin position="95"/>
        <end position="118"/>
    </location>
</feature>
<name>A0A1R2C7H6_9CILI</name>
<accession>A0A1R2C7H6</accession>
<feature type="transmembrane region" description="Helical" evidence="1">
    <location>
        <begin position="12"/>
        <end position="33"/>
    </location>
</feature>
<organism evidence="2 3">
    <name type="scientific">Stentor coeruleus</name>
    <dbReference type="NCBI Taxonomy" id="5963"/>
    <lineage>
        <taxon>Eukaryota</taxon>
        <taxon>Sar</taxon>
        <taxon>Alveolata</taxon>
        <taxon>Ciliophora</taxon>
        <taxon>Postciliodesmatophora</taxon>
        <taxon>Heterotrichea</taxon>
        <taxon>Heterotrichida</taxon>
        <taxon>Stentoridae</taxon>
        <taxon>Stentor</taxon>
    </lineage>
</organism>
<keyword evidence="1" id="KW-0812">Transmembrane</keyword>
<protein>
    <submittedName>
        <fullName evidence="2">Uncharacterized protein</fullName>
    </submittedName>
</protein>
<evidence type="ECO:0000313" key="3">
    <source>
        <dbReference type="Proteomes" id="UP000187209"/>
    </source>
</evidence>
<dbReference type="EMBL" id="MPUH01000252">
    <property type="protein sequence ID" value="OMJ84974.1"/>
    <property type="molecule type" value="Genomic_DNA"/>
</dbReference>
<keyword evidence="1" id="KW-0472">Membrane</keyword>
<proteinExistence type="predicted"/>
<keyword evidence="3" id="KW-1185">Reference proteome</keyword>
<dbReference type="Proteomes" id="UP000187209">
    <property type="component" value="Unassembled WGS sequence"/>
</dbReference>
<reference evidence="2 3" key="1">
    <citation type="submission" date="2016-11" db="EMBL/GenBank/DDBJ databases">
        <title>The macronuclear genome of Stentor coeruleus: a giant cell with tiny introns.</title>
        <authorList>
            <person name="Slabodnick M."/>
            <person name="Ruby J.G."/>
            <person name="Reiff S.B."/>
            <person name="Swart E.C."/>
            <person name="Gosai S."/>
            <person name="Prabakaran S."/>
            <person name="Witkowska E."/>
            <person name="Larue G.E."/>
            <person name="Fisher S."/>
            <person name="Freeman R.M."/>
            <person name="Gunawardena J."/>
            <person name="Chu W."/>
            <person name="Stover N.A."/>
            <person name="Gregory B.D."/>
            <person name="Nowacki M."/>
            <person name="Derisi J."/>
            <person name="Roy S.W."/>
            <person name="Marshall W.F."/>
            <person name="Sood P."/>
        </authorList>
    </citation>
    <scope>NUCLEOTIDE SEQUENCE [LARGE SCALE GENOMIC DNA]</scope>
    <source>
        <strain evidence="2">WM001</strain>
    </source>
</reference>
<gene>
    <name evidence="2" type="ORF">SteCoe_13808</name>
</gene>
<feature type="transmembrane region" description="Helical" evidence="1">
    <location>
        <begin position="53"/>
        <end position="74"/>
    </location>
</feature>
<feature type="transmembrane region" description="Helical" evidence="1">
    <location>
        <begin position="124"/>
        <end position="145"/>
    </location>
</feature>
<sequence length="195" mass="22543">MYKLIQEHTFISYLGLIIVILTVAYLSILALYFTVDFFVVNNEVFECSNMIWMMIRSAELVLSMLFLIIGFVISKILKKIQIVYRKQVAKKEKELWVLIGVSLLATMTSFIESVVYITEDYSQCFMMISGQLGFSIGVFCFLRFVTDYSVMSTVIYQFWKTEMSRGISIDMSSDEEILTFVDRDATYNSLTGHDV</sequence>
<comment type="caution">
    <text evidence="2">The sequence shown here is derived from an EMBL/GenBank/DDBJ whole genome shotgun (WGS) entry which is preliminary data.</text>
</comment>
<dbReference type="AlphaFoldDB" id="A0A1R2C7H6"/>
<evidence type="ECO:0000313" key="2">
    <source>
        <dbReference type="EMBL" id="OMJ84974.1"/>
    </source>
</evidence>